<evidence type="ECO:0000256" key="1">
    <source>
        <dbReference type="SAM" id="MobiDB-lite"/>
    </source>
</evidence>
<name>A0A1H0N1W4_9MICO</name>
<reference evidence="4" key="1">
    <citation type="submission" date="2016-10" db="EMBL/GenBank/DDBJ databases">
        <authorList>
            <person name="Varghese N."/>
            <person name="Submissions S."/>
        </authorList>
    </citation>
    <scope>NUCLEOTIDE SEQUENCE [LARGE SCALE GENOMIC DNA]</scope>
    <source>
        <strain evidence="4">DSM 22329</strain>
    </source>
</reference>
<dbReference type="Proteomes" id="UP000199077">
    <property type="component" value="Chromosome I"/>
</dbReference>
<gene>
    <name evidence="3" type="ORF">SAMN04489867_0793</name>
</gene>
<dbReference type="Pfam" id="PF01336">
    <property type="entry name" value="tRNA_anti-codon"/>
    <property type="match status" value="1"/>
</dbReference>
<evidence type="ECO:0000313" key="4">
    <source>
        <dbReference type="Proteomes" id="UP000199077"/>
    </source>
</evidence>
<dbReference type="GO" id="GO:0003676">
    <property type="term" value="F:nucleic acid binding"/>
    <property type="evidence" value="ECO:0007669"/>
    <property type="project" value="InterPro"/>
</dbReference>
<dbReference type="InterPro" id="IPR004365">
    <property type="entry name" value="NA-bd_OB_tRNA"/>
</dbReference>
<evidence type="ECO:0000313" key="3">
    <source>
        <dbReference type="EMBL" id="SDO86694.1"/>
    </source>
</evidence>
<dbReference type="EMBL" id="LT629711">
    <property type="protein sequence ID" value="SDO86694.1"/>
    <property type="molecule type" value="Genomic_DNA"/>
</dbReference>
<dbReference type="InterPro" id="IPR012340">
    <property type="entry name" value="NA-bd_OB-fold"/>
</dbReference>
<dbReference type="SUPFAM" id="SSF50249">
    <property type="entry name" value="Nucleic acid-binding proteins"/>
    <property type="match status" value="1"/>
</dbReference>
<keyword evidence="4" id="KW-1185">Reference proteome</keyword>
<feature type="region of interest" description="Disordered" evidence="1">
    <location>
        <begin position="1"/>
        <end position="35"/>
    </location>
</feature>
<proteinExistence type="predicted"/>
<accession>A0A1H0N1W4</accession>
<dbReference type="AlphaFoldDB" id="A0A1H0N1W4"/>
<dbReference type="STRING" id="443156.SAMN04489867_0793"/>
<protein>
    <recommendedName>
        <fullName evidence="2">OB domain-containing protein</fullName>
    </recommendedName>
</protein>
<sequence>MATKQPLTVDPRMPARPAPGPASTDVRKSPLSRLGERLTKSVTQIEADELQEDAARMGCTPMCDLQDRQEATVSGTVRAVTLRPRVNVPALVIDLYDGSRTINLVWLGRRTIGGIEPGTYLRAHGRVTWTRGTPTIFNPAYEIVPLRGH</sequence>
<organism evidence="3 4">
    <name type="scientific">Pedococcus dokdonensis</name>
    <dbReference type="NCBI Taxonomy" id="443156"/>
    <lineage>
        <taxon>Bacteria</taxon>
        <taxon>Bacillati</taxon>
        <taxon>Actinomycetota</taxon>
        <taxon>Actinomycetes</taxon>
        <taxon>Micrococcales</taxon>
        <taxon>Intrasporangiaceae</taxon>
        <taxon>Pedococcus</taxon>
    </lineage>
</organism>
<dbReference type="CDD" id="cd04488">
    <property type="entry name" value="RecG_wedge_OBF"/>
    <property type="match status" value="1"/>
</dbReference>
<evidence type="ECO:0000259" key="2">
    <source>
        <dbReference type="Pfam" id="PF01336"/>
    </source>
</evidence>
<dbReference type="Gene3D" id="2.40.50.140">
    <property type="entry name" value="Nucleic acid-binding proteins"/>
    <property type="match status" value="1"/>
</dbReference>
<dbReference type="RefSeq" id="WP_331712522.1">
    <property type="nucleotide sequence ID" value="NZ_LT629711.1"/>
</dbReference>
<feature type="domain" description="OB" evidence="2">
    <location>
        <begin position="72"/>
        <end position="143"/>
    </location>
</feature>